<name>A0A5C3L4T7_COPMA</name>
<dbReference type="AlphaFoldDB" id="A0A5C3L4T7"/>
<evidence type="ECO:0000313" key="2">
    <source>
        <dbReference type="Proteomes" id="UP000307440"/>
    </source>
</evidence>
<reference evidence="1 2" key="1">
    <citation type="journal article" date="2019" name="Nat. Ecol. Evol.">
        <title>Megaphylogeny resolves global patterns of mushroom evolution.</title>
        <authorList>
            <person name="Varga T."/>
            <person name="Krizsan K."/>
            <person name="Foldi C."/>
            <person name="Dima B."/>
            <person name="Sanchez-Garcia M."/>
            <person name="Sanchez-Ramirez S."/>
            <person name="Szollosi G.J."/>
            <person name="Szarkandi J.G."/>
            <person name="Papp V."/>
            <person name="Albert L."/>
            <person name="Andreopoulos W."/>
            <person name="Angelini C."/>
            <person name="Antonin V."/>
            <person name="Barry K.W."/>
            <person name="Bougher N.L."/>
            <person name="Buchanan P."/>
            <person name="Buyck B."/>
            <person name="Bense V."/>
            <person name="Catcheside P."/>
            <person name="Chovatia M."/>
            <person name="Cooper J."/>
            <person name="Damon W."/>
            <person name="Desjardin D."/>
            <person name="Finy P."/>
            <person name="Geml J."/>
            <person name="Haridas S."/>
            <person name="Hughes K."/>
            <person name="Justo A."/>
            <person name="Karasinski D."/>
            <person name="Kautmanova I."/>
            <person name="Kiss B."/>
            <person name="Kocsube S."/>
            <person name="Kotiranta H."/>
            <person name="LaButti K.M."/>
            <person name="Lechner B.E."/>
            <person name="Liimatainen K."/>
            <person name="Lipzen A."/>
            <person name="Lukacs Z."/>
            <person name="Mihaltcheva S."/>
            <person name="Morgado L.N."/>
            <person name="Niskanen T."/>
            <person name="Noordeloos M.E."/>
            <person name="Ohm R.A."/>
            <person name="Ortiz-Santana B."/>
            <person name="Ovrebo C."/>
            <person name="Racz N."/>
            <person name="Riley R."/>
            <person name="Savchenko A."/>
            <person name="Shiryaev A."/>
            <person name="Soop K."/>
            <person name="Spirin V."/>
            <person name="Szebenyi C."/>
            <person name="Tomsovsky M."/>
            <person name="Tulloss R.E."/>
            <person name="Uehling J."/>
            <person name="Grigoriev I.V."/>
            <person name="Vagvolgyi C."/>
            <person name="Papp T."/>
            <person name="Martin F.M."/>
            <person name="Miettinen O."/>
            <person name="Hibbett D.S."/>
            <person name="Nagy L.G."/>
        </authorList>
    </citation>
    <scope>NUCLEOTIDE SEQUENCE [LARGE SCALE GENOMIC DNA]</scope>
    <source>
        <strain evidence="1 2">CBS 121175</strain>
    </source>
</reference>
<evidence type="ECO:0000313" key="1">
    <source>
        <dbReference type="EMBL" id="TFK27760.1"/>
    </source>
</evidence>
<protein>
    <recommendedName>
        <fullName evidence="3">F-box domain-containing protein</fullName>
    </recommendedName>
</protein>
<evidence type="ECO:0008006" key="3">
    <source>
        <dbReference type="Google" id="ProtNLM"/>
    </source>
</evidence>
<accession>A0A5C3L4T7</accession>
<sequence>MFLLELNPLNVMRKPRQPRGVTFETLPAEIIQKIGEYLTVRDQKSLRMTCRFVEASIRDQALGILSLCVTQETYDSGMRKLRKMSSGRYQNTKTAHTLILSGVWAAYMPLNKRHEYLAALDSVLFWKDKQKTEVSVMDDESHSASQIGSEQPISLLSLVLSSATRVRTVKFIFHNSVWISAAWKIVGRWLLSLRSLSNLRISTRDPGAGYAKELRALIRFSGAQGVTVHWEHVGSMNDFVKRIDQLQPSNPESSTPFERSNRKKLARPTPKIVHLEITSRTFSPCSIRSLRYLRYLDISKFAGPNSPLSTTNPQDLAASTDSLWKLLAAENIRLEGITALYSPSFKIYLRSYEATLKVLKLQPVTPIWFSFVSQETQQLGVDPPHIFVDYNALIHHSSTLEVFDNRTSNRGWKFGPGGWECLSRIVDSVFQLPNLRHLYVPLQCPLTEFHSSIVLVLETIAAEIPNLELLVLSLQPDWQEFGDPSHESVAIRLPGLTRRALQSFRTGYTSMRSSDSGIVPPRIIVEAKGIESFRKGDAGYHTMRSDVWQRCVDWDRGQYYYENVSNNSSVAQEYQNS</sequence>
<keyword evidence="2" id="KW-1185">Reference proteome</keyword>
<dbReference type="EMBL" id="ML210161">
    <property type="protein sequence ID" value="TFK27760.1"/>
    <property type="molecule type" value="Genomic_DNA"/>
</dbReference>
<gene>
    <name evidence="1" type="ORF">FA15DRAFT_665983</name>
</gene>
<organism evidence="1 2">
    <name type="scientific">Coprinopsis marcescibilis</name>
    <name type="common">Agaric fungus</name>
    <name type="synonym">Psathyrella marcescibilis</name>
    <dbReference type="NCBI Taxonomy" id="230819"/>
    <lineage>
        <taxon>Eukaryota</taxon>
        <taxon>Fungi</taxon>
        <taxon>Dikarya</taxon>
        <taxon>Basidiomycota</taxon>
        <taxon>Agaricomycotina</taxon>
        <taxon>Agaricomycetes</taxon>
        <taxon>Agaricomycetidae</taxon>
        <taxon>Agaricales</taxon>
        <taxon>Agaricineae</taxon>
        <taxon>Psathyrellaceae</taxon>
        <taxon>Coprinopsis</taxon>
    </lineage>
</organism>
<dbReference type="Proteomes" id="UP000307440">
    <property type="component" value="Unassembled WGS sequence"/>
</dbReference>
<proteinExistence type="predicted"/>